<feature type="compositionally biased region" description="Gly residues" evidence="1">
    <location>
        <begin position="175"/>
        <end position="184"/>
    </location>
</feature>
<dbReference type="HOGENOM" id="CLU_076360_0_0_11"/>
<dbReference type="KEGG" id="kfl:Kfla_3785"/>
<feature type="compositionally biased region" description="Polar residues" evidence="1">
    <location>
        <begin position="151"/>
        <end position="165"/>
    </location>
</feature>
<accession>D2PPR5</accession>
<evidence type="ECO:0000256" key="1">
    <source>
        <dbReference type="SAM" id="MobiDB-lite"/>
    </source>
</evidence>
<evidence type="ECO:0000256" key="2">
    <source>
        <dbReference type="SAM" id="SignalP"/>
    </source>
</evidence>
<proteinExistence type="predicted"/>
<sequence length="247" mass="25519">MSRWKRWIGAGFAMVVFWAGTGTAPAQAGGPTSVLLSAPGIPKVVATGYDDPRYAELGWLVGEEPPQGGPESEQDHAVGAYVRAAWLIHDMAVWRLDVIYPDAPGGPWIATTRDVTGSGTLPEKPVWHRAADSVRLVKLLVAMGLLGGKPNATTGAPTSLPTAVSNDGATPDGTATGGVTGGGTTEAHPTGAGATDGSPAAAEITAESAFSGWRWAIPGAILGALLAFVATRFRRSGPRDWELIDQE</sequence>
<keyword evidence="2" id="KW-0732">Signal</keyword>
<feature type="signal peptide" evidence="2">
    <location>
        <begin position="1"/>
        <end position="28"/>
    </location>
</feature>
<dbReference type="OrthoDB" id="3698271at2"/>
<evidence type="ECO:0000313" key="4">
    <source>
        <dbReference type="Proteomes" id="UP000007967"/>
    </source>
</evidence>
<dbReference type="eggNOG" id="ENOG50336YY">
    <property type="taxonomic scope" value="Bacteria"/>
</dbReference>
<feature type="chain" id="PRO_5003033212" description="Secreted protein" evidence="2">
    <location>
        <begin position="29"/>
        <end position="247"/>
    </location>
</feature>
<feature type="region of interest" description="Disordered" evidence="1">
    <location>
        <begin position="151"/>
        <end position="200"/>
    </location>
</feature>
<evidence type="ECO:0000313" key="3">
    <source>
        <dbReference type="EMBL" id="ADB32839.1"/>
    </source>
</evidence>
<evidence type="ECO:0008006" key="5">
    <source>
        <dbReference type="Google" id="ProtNLM"/>
    </source>
</evidence>
<dbReference type="RefSeq" id="WP_012921395.1">
    <property type="nucleotide sequence ID" value="NC_013729.1"/>
</dbReference>
<name>D2PPR5_KRIFD</name>
<gene>
    <name evidence="3" type="ordered locus">Kfla_3785</name>
</gene>
<dbReference type="Proteomes" id="UP000007967">
    <property type="component" value="Chromosome"/>
</dbReference>
<protein>
    <recommendedName>
        <fullName evidence="5">Secreted protein</fullName>
    </recommendedName>
</protein>
<reference evidence="4" key="1">
    <citation type="submission" date="2009-09" db="EMBL/GenBank/DDBJ databases">
        <title>The complete genome of Kribbella flavida DSM 17836.</title>
        <authorList>
            <consortium name="US DOE Joint Genome Institute (JGI-PGF)"/>
            <person name="Lucas S."/>
            <person name="Copeland A."/>
            <person name="Lapidus A."/>
            <person name="Glavina del Rio T."/>
            <person name="Dalin E."/>
            <person name="Tice H."/>
            <person name="Bruce D."/>
            <person name="Goodwin L."/>
            <person name="Pitluck S."/>
            <person name="Kyrpides N."/>
            <person name="Mavromatis K."/>
            <person name="Ivanova N."/>
            <person name="Saunders E."/>
            <person name="Brettin T."/>
            <person name="Detter J.C."/>
            <person name="Han C."/>
            <person name="Larimer F."/>
            <person name="Land M."/>
            <person name="Hauser L."/>
            <person name="Markowitz V."/>
            <person name="Cheng J.-F."/>
            <person name="Hugenholtz P."/>
            <person name="Woyke T."/>
            <person name="Wu D."/>
            <person name="Pukall R."/>
            <person name="Klenk H.-P."/>
            <person name="Eisen J.A."/>
        </authorList>
    </citation>
    <scope>NUCLEOTIDE SEQUENCE [LARGE SCALE GENOMIC DNA]</scope>
    <source>
        <strain evidence="4">DSM 17836 / JCM 10339 / NBRC 14399</strain>
    </source>
</reference>
<dbReference type="AlphaFoldDB" id="D2PPR5"/>
<dbReference type="EMBL" id="CP001736">
    <property type="protein sequence ID" value="ADB32839.1"/>
    <property type="molecule type" value="Genomic_DNA"/>
</dbReference>
<organism evidence="3 4">
    <name type="scientific">Kribbella flavida (strain DSM 17836 / JCM 10339 / NBRC 14399)</name>
    <dbReference type="NCBI Taxonomy" id="479435"/>
    <lineage>
        <taxon>Bacteria</taxon>
        <taxon>Bacillati</taxon>
        <taxon>Actinomycetota</taxon>
        <taxon>Actinomycetes</taxon>
        <taxon>Propionibacteriales</taxon>
        <taxon>Kribbellaceae</taxon>
        <taxon>Kribbella</taxon>
    </lineage>
</organism>
<keyword evidence="4" id="KW-1185">Reference proteome</keyword>
<reference evidence="3 4" key="2">
    <citation type="journal article" date="2010" name="Stand. Genomic Sci.">
        <title>Complete genome sequence of Kribbella flavida type strain (IFO 14399).</title>
        <authorList>
            <person name="Pukall R."/>
            <person name="Lapidus A."/>
            <person name="Glavina Del Rio T."/>
            <person name="Copeland A."/>
            <person name="Tice H."/>
            <person name="Cheng J.-F."/>
            <person name="Lucas S."/>
            <person name="Chen F."/>
            <person name="Nolan M."/>
            <person name="LaButti K."/>
            <person name="Pati A."/>
            <person name="Ivanova N."/>
            <person name="Mavrommatis K."/>
            <person name="Mikhailova N."/>
            <person name="Pitluck S."/>
            <person name="Bruce D."/>
            <person name="Goodwin L."/>
            <person name="Land M."/>
            <person name="Hauser L."/>
            <person name="Chang Y.-J."/>
            <person name="Jeffries C.D."/>
            <person name="Chen A."/>
            <person name="Palaniappan K."/>
            <person name="Chain P."/>
            <person name="Rohde M."/>
            <person name="Goeker M."/>
            <person name="Bristow J."/>
            <person name="Eisen J.A."/>
            <person name="Markowitz V."/>
            <person name="Hugenholtz P."/>
            <person name="Kyrpides N.C."/>
            <person name="Klenk H.-P."/>
            <person name="Brettin T."/>
        </authorList>
    </citation>
    <scope>NUCLEOTIDE SEQUENCE [LARGE SCALE GENOMIC DNA]</scope>
    <source>
        <strain evidence="4">DSM 17836 / JCM 10339 / NBRC 14399</strain>
    </source>
</reference>